<feature type="signal peptide" evidence="1">
    <location>
        <begin position="1"/>
        <end position="22"/>
    </location>
</feature>
<evidence type="ECO:0008006" key="4">
    <source>
        <dbReference type="Google" id="ProtNLM"/>
    </source>
</evidence>
<accession>A0A1T4LXK2</accession>
<keyword evidence="3" id="KW-1185">Reference proteome</keyword>
<evidence type="ECO:0000256" key="1">
    <source>
        <dbReference type="SAM" id="SignalP"/>
    </source>
</evidence>
<reference evidence="2 3" key="1">
    <citation type="submission" date="2017-02" db="EMBL/GenBank/DDBJ databases">
        <authorList>
            <person name="Peterson S.W."/>
        </authorList>
    </citation>
    <scope>NUCLEOTIDE SEQUENCE [LARGE SCALE GENOMIC DNA]</scope>
    <source>
        <strain evidence="2 3">DSM 45154</strain>
    </source>
</reference>
<proteinExistence type="predicted"/>
<protein>
    <recommendedName>
        <fullName evidence="4">Secreted protein</fullName>
    </recommendedName>
</protein>
<evidence type="ECO:0000313" key="3">
    <source>
        <dbReference type="Proteomes" id="UP000190637"/>
    </source>
</evidence>
<dbReference type="Proteomes" id="UP000190637">
    <property type="component" value="Unassembled WGS sequence"/>
</dbReference>
<feature type="chain" id="PRO_5038662603" description="Secreted protein" evidence="1">
    <location>
        <begin position="23"/>
        <end position="81"/>
    </location>
</feature>
<organism evidence="2 3">
    <name type="scientific">Marinactinospora thermotolerans DSM 45154</name>
    <dbReference type="NCBI Taxonomy" id="1122192"/>
    <lineage>
        <taxon>Bacteria</taxon>
        <taxon>Bacillati</taxon>
        <taxon>Actinomycetota</taxon>
        <taxon>Actinomycetes</taxon>
        <taxon>Streptosporangiales</taxon>
        <taxon>Nocardiopsidaceae</taxon>
        <taxon>Marinactinospora</taxon>
    </lineage>
</organism>
<name>A0A1T4LXK2_9ACTN</name>
<sequence length="81" mass="8388">MRRAVVAGVTATIALLSLQSTAAADTEFEESDMWASRDGASLCVVKAVARDGKHAGARYEQVCYRVGPGGASIEATTSAAR</sequence>
<dbReference type="EMBL" id="FUWS01000002">
    <property type="protein sequence ID" value="SJZ59470.1"/>
    <property type="molecule type" value="Genomic_DNA"/>
</dbReference>
<evidence type="ECO:0000313" key="2">
    <source>
        <dbReference type="EMBL" id="SJZ59470.1"/>
    </source>
</evidence>
<dbReference type="AlphaFoldDB" id="A0A1T4LXK2"/>
<gene>
    <name evidence="2" type="ORF">SAMN02745673_00861</name>
</gene>
<keyword evidence="1" id="KW-0732">Signal</keyword>